<sequence length="239" mass="26513">MALEVSGKIFLHDQHGLTQSATHRQLKVFNGGSFQVSFRKPFGPLTRLDEETLAGQTIRHFDVTAGTATLLLPVAGPLIWRVGSEGISQLLISGNLLFLQHSEDSVLEIKNPYSEVETLINFIHISFQINLKPEMPSLESSIIPFVLEAGKPMTLIQLADTGCRFGIGKLAGKQSEDYFMTNREHAVMIYSLQGAFDIEGRLLHPSDALMLWDLPSADIEALSNNAICFTLEFPYKHDT</sequence>
<dbReference type="OrthoDB" id="321327at2"/>
<reference evidence="1 2" key="1">
    <citation type="submission" date="2015-04" db="EMBL/GenBank/DDBJ databases">
        <title>Whole genome shotgun sequence of Flavihumibacter petaseus NBRC 106054.</title>
        <authorList>
            <person name="Miyazawa S."/>
            <person name="Hosoyama A."/>
            <person name="Hashimoto M."/>
            <person name="Noguchi M."/>
            <person name="Tsuchikane K."/>
            <person name="Ohji S."/>
            <person name="Yamazoe A."/>
            <person name="Ichikawa N."/>
            <person name="Kimura A."/>
            <person name="Fujita N."/>
        </authorList>
    </citation>
    <scope>NUCLEOTIDE SEQUENCE [LARGE SCALE GENOMIC DNA]</scope>
    <source>
        <strain evidence="1 2">NBRC 106054</strain>
    </source>
</reference>
<keyword evidence="2" id="KW-1185">Reference proteome</keyword>
<comment type="caution">
    <text evidence="1">The sequence shown here is derived from an EMBL/GenBank/DDBJ whole genome shotgun (WGS) entry which is preliminary data.</text>
</comment>
<evidence type="ECO:0000313" key="2">
    <source>
        <dbReference type="Proteomes" id="UP000033121"/>
    </source>
</evidence>
<evidence type="ECO:0008006" key="3">
    <source>
        <dbReference type="Google" id="ProtNLM"/>
    </source>
</evidence>
<dbReference type="STRING" id="1220578.FPE01S_01_14840"/>
<proteinExistence type="predicted"/>
<dbReference type="Proteomes" id="UP000033121">
    <property type="component" value="Unassembled WGS sequence"/>
</dbReference>
<accession>A0A0E9MZE3</accession>
<gene>
    <name evidence="1" type="ORF">FPE01S_01_14840</name>
</gene>
<dbReference type="AlphaFoldDB" id="A0A0E9MZE3"/>
<organism evidence="1 2">
    <name type="scientific">Flavihumibacter petaseus NBRC 106054</name>
    <dbReference type="NCBI Taxonomy" id="1220578"/>
    <lineage>
        <taxon>Bacteria</taxon>
        <taxon>Pseudomonadati</taxon>
        <taxon>Bacteroidota</taxon>
        <taxon>Chitinophagia</taxon>
        <taxon>Chitinophagales</taxon>
        <taxon>Chitinophagaceae</taxon>
        <taxon>Flavihumibacter</taxon>
    </lineage>
</organism>
<name>A0A0E9MZE3_9BACT</name>
<dbReference type="EMBL" id="BBWV01000001">
    <property type="protein sequence ID" value="GAO42470.1"/>
    <property type="molecule type" value="Genomic_DNA"/>
</dbReference>
<dbReference type="RefSeq" id="WP_046368156.1">
    <property type="nucleotide sequence ID" value="NZ_BBWV01000001.1"/>
</dbReference>
<protein>
    <recommendedName>
        <fullName evidence="3">Quercetin 2,3-dioxygenase C-terminal cupin domain-containing protein</fullName>
    </recommendedName>
</protein>
<evidence type="ECO:0000313" key="1">
    <source>
        <dbReference type="EMBL" id="GAO42470.1"/>
    </source>
</evidence>